<evidence type="ECO:0000313" key="3">
    <source>
        <dbReference type="EMBL" id="MBD2861337.1"/>
    </source>
</evidence>
<sequence>MLPKVNQILYLQVNSIDPEEAMQEYKSRIADMTPNYISLEVPIHATTGKLKRLYAGDQINAYFMTEGGVKNYFNTVVLGFKEEVIRLILIKAPVEEQITKVQRRNFLRVPAELELAVKLNDQLMFTAFTDDVGGGGVSFLCDSRVPVKRGDMVDCWLLLPLRNGQIEHAGFKGEIVRIKTLENGKLIIMVQYTEIADSERQRIIRYCFERQLDVRKR</sequence>
<keyword evidence="3" id="KW-0969">Cilium</keyword>
<keyword evidence="4" id="KW-1185">Reference proteome</keyword>
<dbReference type="EMBL" id="JACXJA010000005">
    <property type="protein sequence ID" value="MBD2861337.1"/>
    <property type="molecule type" value="Genomic_DNA"/>
</dbReference>
<organism evidence="3 4">
    <name type="scientific">Paenibacillus oceani</name>
    <dbReference type="NCBI Taxonomy" id="2772510"/>
    <lineage>
        <taxon>Bacteria</taxon>
        <taxon>Bacillati</taxon>
        <taxon>Bacillota</taxon>
        <taxon>Bacilli</taxon>
        <taxon>Bacillales</taxon>
        <taxon>Paenibacillaceae</taxon>
        <taxon>Paenibacillus</taxon>
    </lineage>
</organism>
<reference evidence="3" key="1">
    <citation type="submission" date="2020-09" db="EMBL/GenBank/DDBJ databases">
        <title>A novel bacterium of genus Paenibacillus, isolated from South China Sea.</title>
        <authorList>
            <person name="Huang H."/>
            <person name="Mo K."/>
            <person name="Hu Y."/>
        </authorList>
    </citation>
    <scope>NUCLEOTIDE SEQUENCE</scope>
    <source>
        <strain evidence="3">IB182363</strain>
    </source>
</reference>
<dbReference type="AlphaFoldDB" id="A0A927C7A4"/>
<name>A0A927C7A4_9BACL</name>
<dbReference type="InterPro" id="IPR009926">
    <property type="entry name" value="T3SS_YcgR_PilZN"/>
</dbReference>
<feature type="domain" description="Type III secretion system flagellar brake protein YcgR PilZN" evidence="2">
    <location>
        <begin position="4"/>
        <end position="93"/>
    </location>
</feature>
<dbReference type="Gene3D" id="2.40.10.220">
    <property type="entry name" value="predicted glycosyltransferase like domains"/>
    <property type="match status" value="1"/>
</dbReference>
<gene>
    <name evidence="3" type="ORF">IDH45_04950</name>
</gene>
<keyword evidence="3" id="KW-0282">Flagellum</keyword>
<protein>
    <submittedName>
        <fullName evidence="3">Flagellar brake domain-containing protein</fullName>
    </submittedName>
</protein>
<dbReference type="Pfam" id="PF12945">
    <property type="entry name" value="PilZNR"/>
    <property type="match status" value="1"/>
</dbReference>
<accession>A0A927C7A4</accession>
<evidence type="ECO:0000313" key="4">
    <source>
        <dbReference type="Proteomes" id="UP000639396"/>
    </source>
</evidence>
<dbReference type="RefSeq" id="WP_190925250.1">
    <property type="nucleotide sequence ID" value="NZ_JACXJA010000005.1"/>
</dbReference>
<dbReference type="InterPro" id="IPR009875">
    <property type="entry name" value="PilZ_domain"/>
</dbReference>
<evidence type="ECO:0000259" key="2">
    <source>
        <dbReference type="Pfam" id="PF12945"/>
    </source>
</evidence>
<feature type="domain" description="PilZ" evidence="1">
    <location>
        <begin position="102"/>
        <end position="209"/>
    </location>
</feature>
<evidence type="ECO:0000259" key="1">
    <source>
        <dbReference type="Pfam" id="PF07238"/>
    </source>
</evidence>
<dbReference type="GO" id="GO:0035438">
    <property type="term" value="F:cyclic-di-GMP binding"/>
    <property type="evidence" value="ECO:0007669"/>
    <property type="project" value="InterPro"/>
</dbReference>
<dbReference type="Pfam" id="PF07238">
    <property type="entry name" value="PilZ"/>
    <property type="match status" value="1"/>
</dbReference>
<comment type="caution">
    <text evidence="3">The sequence shown here is derived from an EMBL/GenBank/DDBJ whole genome shotgun (WGS) entry which is preliminary data.</text>
</comment>
<keyword evidence="3" id="KW-0966">Cell projection</keyword>
<dbReference type="Proteomes" id="UP000639396">
    <property type="component" value="Unassembled WGS sequence"/>
</dbReference>
<proteinExistence type="predicted"/>